<keyword evidence="3" id="KW-1185">Reference proteome</keyword>
<reference evidence="2 3" key="1">
    <citation type="submission" date="2024-05" db="EMBL/GenBank/DDBJ databases">
        <authorList>
            <person name="Wallberg A."/>
        </authorList>
    </citation>
    <scope>NUCLEOTIDE SEQUENCE [LARGE SCALE GENOMIC DNA]</scope>
</reference>
<feature type="coiled-coil region" evidence="1">
    <location>
        <begin position="40"/>
        <end position="87"/>
    </location>
</feature>
<evidence type="ECO:0000313" key="3">
    <source>
        <dbReference type="Proteomes" id="UP001497623"/>
    </source>
</evidence>
<dbReference type="AlphaFoldDB" id="A0AAV2R783"/>
<keyword evidence="1" id="KW-0175">Coiled coil</keyword>
<name>A0AAV2R783_MEGNR</name>
<protein>
    <submittedName>
        <fullName evidence="2">Uncharacterized protein</fullName>
    </submittedName>
</protein>
<dbReference type="EMBL" id="CAXKWB010017530">
    <property type="protein sequence ID" value="CAL4119128.1"/>
    <property type="molecule type" value="Genomic_DNA"/>
</dbReference>
<proteinExistence type="predicted"/>
<sequence length="139" mass="16775">MPKVYAHHAAGVPSLSHQEMEREAMLQFERQEREALDQHMLKQQIMAQEEQERRRFLEDEHILEGRRRNQERRLQNERRLLAREKRLISLENQRLLDERDMPVAGITAKKKFTYRTIDTQPAPRTPTGEMPEKEYTFIH</sequence>
<evidence type="ECO:0000313" key="2">
    <source>
        <dbReference type="EMBL" id="CAL4119128.1"/>
    </source>
</evidence>
<dbReference type="Proteomes" id="UP001497623">
    <property type="component" value="Unassembled WGS sequence"/>
</dbReference>
<gene>
    <name evidence="2" type="ORF">MNOR_LOCUS21606</name>
</gene>
<comment type="caution">
    <text evidence="2">The sequence shown here is derived from an EMBL/GenBank/DDBJ whole genome shotgun (WGS) entry which is preliminary data.</text>
</comment>
<evidence type="ECO:0000256" key="1">
    <source>
        <dbReference type="SAM" id="Coils"/>
    </source>
</evidence>
<organism evidence="2 3">
    <name type="scientific">Meganyctiphanes norvegica</name>
    <name type="common">Northern krill</name>
    <name type="synonym">Thysanopoda norvegica</name>
    <dbReference type="NCBI Taxonomy" id="48144"/>
    <lineage>
        <taxon>Eukaryota</taxon>
        <taxon>Metazoa</taxon>
        <taxon>Ecdysozoa</taxon>
        <taxon>Arthropoda</taxon>
        <taxon>Crustacea</taxon>
        <taxon>Multicrustacea</taxon>
        <taxon>Malacostraca</taxon>
        <taxon>Eumalacostraca</taxon>
        <taxon>Eucarida</taxon>
        <taxon>Euphausiacea</taxon>
        <taxon>Euphausiidae</taxon>
        <taxon>Meganyctiphanes</taxon>
    </lineage>
</organism>
<accession>A0AAV2R783</accession>